<dbReference type="Proteomes" id="UP001497457">
    <property type="component" value="Chromosome 9rd"/>
</dbReference>
<reference evidence="2 3" key="2">
    <citation type="submission" date="2024-10" db="EMBL/GenBank/DDBJ databases">
        <authorList>
            <person name="Ryan C."/>
        </authorList>
    </citation>
    <scope>NUCLEOTIDE SEQUENCE [LARGE SCALE GENOMIC DNA]</scope>
</reference>
<name>A0ABC9GN02_9POAL</name>
<protein>
    <submittedName>
        <fullName evidence="2">Uncharacterized protein</fullName>
    </submittedName>
</protein>
<sequence>MASATILRSAARSLRLRQPLEQQGRLLARRAIEDLRSSTRLLSSSVPTERHKCFPSSDTRSRDSGEQKNRVNEKKEDIYQRLSTKIDKISDGYDEHMRLLKQLEVQIKENNMNHGAIDLTPWVVSIPASFLLFALYNYVQG</sequence>
<accession>A0ABC9GN02</accession>
<evidence type="ECO:0000256" key="1">
    <source>
        <dbReference type="SAM" id="MobiDB-lite"/>
    </source>
</evidence>
<dbReference type="AlphaFoldDB" id="A0ABC9GN02"/>
<dbReference type="EMBL" id="OZ075119">
    <property type="protein sequence ID" value="CAL5096967.1"/>
    <property type="molecule type" value="Genomic_DNA"/>
</dbReference>
<reference evidence="3" key="1">
    <citation type="submission" date="2024-06" db="EMBL/GenBank/DDBJ databases">
        <authorList>
            <person name="Ryan C."/>
        </authorList>
    </citation>
    <scope>NUCLEOTIDE SEQUENCE [LARGE SCALE GENOMIC DNA]</scope>
</reference>
<keyword evidence="3" id="KW-1185">Reference proteome</keyword>
<evidence type="ECO:0000313" key="2">
    <source>
        <dbReference type="EMBL" id="CAL5096967.1"/>
    </source>
</evidence>
<evidence type="ECO:0000313" key="3">
    <source>
        <dbReference type="Proteomes" id="UP001497457"/>
    </source>
</evidence>
<feature type="region of interest" description="Disordered" evidence="1">
    <location>
        <begin position="42"/>
        <end position="75"/>
    </location>
</feature>
<proteinExistence type="predicted"/>
<gene>
    <name evidence="2" type="ORF">URODEC1_LOCUS117379</name>
</gene>
<organism evidence="2 3">
    <name type="scientific">Urochloa decumbens</name>
    <dbReference type="NCBI Taxonomy" id="240449"/>
    <lineage>
        <taxon>Eukaryota</taxon>
        <taxon>Viridiplantae</taxon>
        <taxon>Streptophyta</taxon>
        <taxon>Embryophyta</taxon>
        <taxon>Tracheophyta</taxon>
        <taxon>Spermatophyta</taxon>
        <taxon>Magnoliopsida</taxon>
        <taxon>Liliopsida</taxon>
        <taxon>Poales</taxon>
        <taxon>Poaceae</taxon>
        <taxon>PACMAD clade</taxon>
        <taxon>Panicoideae</taxon>
        <taxon>Panicodae</taxon>
        <taxon>Paniceae</taxon>
        <taxon>Melinidinae</taxon>
        <taxon>Urochloa</taxon>
    </lineage>
</organism>
<feature type="compositionally biased region" description="Basic and acidic residues" evidence="1">
    <location>
        <begin position="59"/>
        <end position="75"/>
    </location>
</feature>